<dbReference type="SUPFAM" id="SSF51735">
    <property type="entry name" value="NAD(P)-binding Rossmann-fold domains"/>
    <property type="match status" value="1"/>
</dbReference>
<keyword evidence="3" id="KW-1185">Reference proteome</keyword>
<feature type="domain" description="NAD-dependent epimerase/dehydratase" evidence="1">
    <location>
        <begin position="6"/>
        <end position="236"/>
    </location>
</feature>
<comment type="caution">
    <text evidence="2">The sequence shown here is derived from an EMBL/GenBank/DDBJ whole genome shotgun (WGS) entry which is preliminary data.</text>
</comment>
<dbReference type="GO" id="GO:0004029">
    <property type="term" value="F:aldehyde dehydrogenase (NAD+) activity"/>
    <property type="evidence" value="ECO:0007669"/>
    <property type="project" value="TreeGrafter"/>
</dbReference>
<sequence>MGQTKVLITGVTGYIGGSILSQLLSSTQVKNNLRISVLTRKDDRARSFASLGVNVYTLNDLNDSEAIKQAASENDVVIHTASGFHTESAKNLIEGLGARKRQNAQADVYYIHTSGTSNLADHPISKTYFESRIFSDKDQDIYSYLKMREAGEPYAQRTTDLAVVETGKAQGVPTTIIMSPTIYGMGTGKFNRFSIQYPLLMKQAVRSGQAEYVGDGEGVWNFVHIVDLVMLYELVLLDWIEKRRITPVGENGIIFSATSTCKWKEAADRIGKVGADLGKLRSPEARSISLEEATRKWTGGDEQLCELGFASNSRTSADVAKDLGWRPAKTENDWEESFREEFQALFK</sequence>
<dbReference type="PANTHER" id="PTHR48079:SF6">
    <property type="entry name" value="NAD(P)-BINDING DOMAIN-CONTAINING PROTEIN-RELATED"/>
    <property type="match status" value="1"/>
</dbReference>
<dbReference type="InterPro" id="IPR001509">
    <property type="entry name" value="Epimerase_deHydtase"/>
</dbReference>
<evidence type="ECO:0000259" key="1">
    <source>
        <dbReference type="Pfam" id="PF01370"/>
    </source>
</evidence>
<dbReference type="AlphaFoldDB" id="A0AAN7V1F8"/>
<reference evidence="2 3" key="1">
    <citation type="submission" date="2023-10" db="EMBL/GenBank/DDBJ databases">
        <title>Draft genome sequence of Xylaria bambusicola isolate GMP-LS, the root and basal stem rot pathogen of sugarcane in Indonesia.</title>
        <authorList>
            <person name="Selvaraj P."/>
            <person name="Muralishankar V."/>
            <person name="Muruganantham S."/>
            <person name="Sp S."/>
            <person name="Haryani S."/>
            <person name="Lau K.J.X."/>
            <person name="Naqvi N.I."/>
        </authorList>
    </citation>
    <scope>NUCLEOTIDE SEQUENCE [LARGE SCALE GENOMIC DNA]</scope>
    <source>
        <strain evidence="2">GMP-LS</strain>
    </source>
</reference>
<dbReference type="GO" id="GO:0005737">
    <property type="term" value="C:cytoplasm"/>
    <property type="evidence" value="ECO:0007669"/>
    <property type="project" value="TreeGrafter"/>
</dbReference>
<evidence type="ECO:0000313" key="2">
    <source>
        <dbReference type="EMBL" id="KAK5634724.1"/>
    </source>
</evidence>
<accession>A0AAN7V1F8</accession>
<dbReference type="EMBL" id="JAWHQM010000044">
    <property type="protein sequence ID" value="KAK5634724.1"/>
    <property type="molecule type" value="Genomic_DNA"/>
</dbReference>
<dbReference type="Proteomes" id="UP001305414">
    <property type="component" value="Unassembled WGS sequence"/>
</dbReference>
<name>A0AAN7V1F8_9PEZI</name>
<evidence type="ECO:0000313" key="3">
    <source>
        <dbReference type="Proteomes" id="UP001305414"/>
    </source>
</evidence>
<dbReference type="PANTHER" id="PTHR48079">
    <property type="entry name" value="PROTEIN YEEZ"/>
    <property type="match status" value="1"/>
</dbReference>
<dbReference type="InterPro" id="IPR036291">
    <property type="entry name" value="NAD(P)-bd_dom_sf"/>
</dbReference>
<organism evidence="2 3">
    <name type="scientific">Xylaria bambusicola</name>
    <dbReference type="NCBI Taxonomy" id="326684"/>
    <lineage>
        <taxon>Eukaryota</taxon>
        <taxon>Fungi</taxon>
        <taxon>Dikarya</taxon>
        <taxon>Ascomycota</taxon>
        <taxon>Pezizomycotina</taxon>
        <taxon>Sordariomycetes</taxon>
        <taxon>Xylariomycetidae</taxon>
        <taxon>Xylariales</taxon>
        <taxon>Xylariaceae</taxon>
        <taxon>Xylaria</taxon>
    </lineage>
</organism>
<dbReference type="Gene3D" id="3.40.50.720">
    <property type="entry name" value="NAD(P)-binding Rossmann-like Domain"/>
    <property type="match status" value="1"/>
</dbReference>
<dbReference type="Pfam" id="PF01370">
    <property type="entry name" value="Epimerase"/>
    <property type="match status" value="1"/>
</dbReference>
<proteinExistence type="predicted"/>
<dbReference type="InterPro" id="IPR051783">
    <property type="entry name" value="NAD(P)-dependent_oxidoreduct"/>
</dbReference>
<protein>
    <recommendedName>
        <fullName evidence="1">NAD-dependent epimerase/dehydratase domain-containing protein</fullName>
    </recommendedName>
</protein>
<gene>
    <name evidence="2" type="ORF">RRF57_010437</name>
</gene>